<sequence length="149" mass="16646">MVIQCISTVFGVLLCANAFAFPCFITLAKDNCWTNYNVKVVVVDGITNEEITTVNIPKGQAWARESFSCQPAQKFMYRASFNPPIWEKDAHKVYRAQRYWSMPGSIEPGTTAWNIPVCFSSDFSETPYPPDATGKCVCDFSTIPPVSPQ</sequence>
<dbReference type="AlphaFoldDB" id="A0A0W0TEW0"/>
<gene>
    <name evidence="2" type="ORF">Lery_2312</name>
</gene>
<keyword evidence="1" id="KW-0732">Signal</keyword>
<name>A0A0W0TEW0_LEGER</name>
<dbReference type="RefSeq" id="WP_058527435.1">
    <property type="nucleotide sequence ID" value="NZ_CAAAHY010000006.1"/>
</dbReference>
<dbReference type="EMBL" id="LNYA01000034">
    <property type="protein sequence ID" value="KTC94145.1"/>
    <property type="molecule type" value="Genomic_DNA"/>
</dbReference>
<comment type="caution">
    <text evidence="2">The sequence shown here is derived from an EMBL/GenBank/DDBJ whole genome shotgun (WGS) entry which is preliminary data.</text>
</comment>
<protein>
    <submittedName>
        <fullName evidence="2">Periplasmic protein</fullName>
    </submittedName>
</protein>
<dbReference type="Proteomes" id="UP000054773">
    <property type="component" value="Unassembled WGS sequence"/>
</dbReference>
<proteinExistence type="predicted"/>
<accession>A0A0W0TEW0</accession>
<evidence type="ECO:0000256" key="1">
    <source>
        <dbReference type="SAM" id="SignalP"/>
    </source>
</evidence>
<feature type="chain" id="PRO_5006912943" evidence="1">
    <location>
        <begin position="21"/>
        <end position="149"/>
    </location>
</feature>
<evidence type="ECO:0000313" key="3">
    <source>
        <dbReference type="Proteomes" id="UP000054773"/>
    </source>
</evidence>
<dbReference type="OrthoDB" id="5648361at2"/>
<evidence type="ECO:0000313" key="2">
    <source>
        <dbReference type="EMBL" id="KTC94145.1"/>
    </source>
</evidence>
<dbReference type="STRING" id="448.Lery_2312"/>
<keyword evidence="3" id="KW-1185">Reference proteome</keyword>
<dbReference type="PATRIC" id="fig|448.7.peg.2431"/>
<reference evidence="2 3" key="1">
    <citation type="submission" date="2015-11" db="EMBL/GenBank/DDBJ databases">
        <title>Genomic analysis of 38 Legionella species identifies large and diverse effector repertoires.</title>
        <authorList>
            <person name="Burstein D."/>
            <person name="Amaro F."/>
            <person name="Zusman T."/>
            <person name="Lifshitz Z."/>
            <person name="Cohen O."/>
            <person name="Gilbert J.A."/>
            <person name="Pupko T."/>
            <person name="Shuman H.A."/>
            <person name="Segal G."/>
        </authorList>
    </citation>
    <scope>NUCLEOTIDE SEQUENCE [LARGE SCALE GENOMIC DNA]</scope>
    <source>
        <strain evidence="2 3">SE-32A-C8</strain>
    </source>
</reference>
<feature type="signal peptide" evidence="1">
    <location>
        <begin position="1"/>
        <end position="20"/>
    </location>
</feature>
<organism evidence="2 3">
    <name type="scientific">Legionella erythra</name>
    <dbReference type="NCBI Taxonomy" id="448"/>
    <lineage>
        <taxon>Bacteria</taxon>
        <taxon>Pseudomonadati</taxon>
        <taxon>Pseudomonadota</taxon>
        <taxon>Gammaproteobacteria</taxon>
        <taxon>Legionellales</taxon>
        <taxon>Legionellaceae</taxon>
        <taxon>Legionella</taxon>
    </lineage>
</organism>